<evidence type="ECO:0000259" key="1">
    <source>
        <dbReference type="PROSITE" id="PS50106"/>
    </source>
</evidence>
<evidence type="ECO:0000313" key="3">
    <source>
        <dbReference type="Proteomes" id="UP000593567"/>
    </source>
</evidence>
<organism evidence="2 3">
    <name type="scientific">Bugula neritina</name>
    <name type="common">Brown bryozoan</name>
    <name type="synonym">Sertularia neritina</name>
    <dbReference type="NCBI Taxonomy" id="10212"/>
    <lineage>
        <taxon>Eukaryota</taxon>
        <taxon>Metazoa</taxon>
        <taxon>Spiralia</taxon>
        <taxon>Lophotrochozoa</taxon>
        <taxon>Bryozoa</taxon>
        <taxon>Gymnolaemata</taxon>
        <taxon>Cheilostomatida</taxon>
        <taxon>Flustrina</taxon>
        <taxon>Buguloidea</taxon>
        <taxon>Bugulidae</taxon>
        <taxon>Bugula</taxon>
    </lineage>
</organism>
<dbReference type="EMBL" id="VXIV02001742">
    <property type="protein sequence ID" value="KAF6030175.1"/>
    <property type="molecule type" value="Genomic_DNA"/>
</dbReference>
<feature type="domain" description="PDZ" evidence="1">
    <location>
        <begin position="57"/>
        <end position="128"/>
    </location>
</feature>
<sequence>MGLSHNDAVRILKSKASHKKVELKLIDTSETAEDTANFLPTWMYWLDLSRDCWIDREVKLSRESGSLGFSIAGGRNSSHGDQPVFIKSVRAGSAAFKHNIRRGDIIVSINSQSTKDLSHMEVVSLLNECSTMQGATISLTMVSWPGSIV</sequence>
<name>A0A7J7JWE7_BUGNE</name>
<proteinExistence type="predicted"/>
<dbReference type="SMART" id="SM00228">
    <property type="entry name" value="PDZ"/>
    <property type="match status" value="1"/>
</dbReference>
<accession>A0A7J7JWE7</accession>
<keyword evidence="3" id="KW-1185">Reference proteome</keyword>
<dbReference type="InterPro" id="IPR036034">
    <property type="entry name" value="PDZ_sf"/>
</dbReference>
<dbReference type="SUPFAM" id="SSF50156">
    <property type="entry name" value="PDZ domain-like"/>
    <property type="match status" value="1"/>
</dbReference>
<comment type="caution">
    <text evidence="2">The sequence shown here is derived from an EMBL/GenBank/DDBJ whole genome shotgun (WGS) entry which is preliminary data.</text>
</comment>
<gene>
    <name evidence="2" type="ORF">EB796_011515</name>
</gene>
<dbReference type="AlphaFoldDB" id="A0A7J7JWE7"/>
<evidence type="ECO:0000313" key="2">
    <source>
        <dbReference type="EMBL" id="KAF6030175.1"/>
    </source>
</evidence>
<dbReference type="Pfam" id="PF00595">
    <property type="entry name" value="PDZ"/>
    <property type="match status" value="1"/>
</dbReference>
<dbReference type="Gene3D" id="2.30.42.10">
    <property type="match status" value="1"/>
</dbReference>
<dbReference type="PANTHER" id="PTHR11324">
    <property type="entry name" value="IL16-RELATED"/>
    <property type="match status" value="1"/>
</dbReference>
<dbReference type="InterPro" id="IPR001478">
    <property type="entry name" value="PDZ"/>
</dbReference>
<protein>
    <submittedName>
        <fullName evidence="2">LNX2</fullName>
    </submittedName>
</protein>
<reference evidence="2" key="1">
    <citation type="submission" date="2020-06" db="EMBL/GenBank/DDBJ databases">
        <title>Draft genome of Bugula neritina, a colonial animal packing powerful symbionts and potential medicines.</title>
        <authorList>
            <person name="Rayko M."/>
        </authorList>
    </citation>
    <scope>NUCLEOTIDE SEQUENCE [LARGE SCALE GENOMIC DNA]</scope>
    <source>
        <strain evidence="2">Kwan_BN1</strain>
    </source>
</reference>
<dbReference type="Proteomes" id="UP000593567">
    <property type="component" value="Unassembled WGS sequence"/>
</dbReference>
<dbReference type="PANTHER" id="PTHR11324:SF16">
    <property type="entry name" value="PDZ DOMAIN-CONTAINING PROTEIN 2"/>
    <property type="match status" value="1"/>
</dbReference>
<dbReference type="PROSITE" id="PS50106">
    <property type="entry name" value="PDZ"/>
    <property type="match status" value="1"/>
</dbReference>
<dbReference type="OrthoDB" id="438726at2759"/>